<dbReference type="InterPro" id="IPR013083">
    <property type="entry name" value="Znf_RING/FYVE/PHD"/>
</dbReference>
<dbReference type="SMART" id="SM00184">
    <property type="entry name" value="RING"/>
    <property type="match status" value="1"/>
</dbReference>
<evidence type="ECO:0000256" key="4">
    <source>
        <dbReference type="ARBA" id="ARBA00012483"/>
    </source>
</evidence>
<dbReference type="GO" id="GO:0006511">
    <property type="term" value="P:ubiquitin-dependent protein catabolic process"/>
    <property type="evidence" value="ECO:0007669"/>
    <property type="project" value="InterPro"/>
</dbReference>
<reference evidence="14 15" key="1">
    <citation type="journal article" date="2015" name="Genome Biol. Evol.">
        <title>Comparative Genomics of a Bacterivorous Green Alga Reveals Evolutionary Causalities and Consequences of Phago-Mixotrophic Mode of Nutrition.</title>
        <authorList>
            <person name="Burns J.A."/>
            <person name="Paasch A."/>
            <person name="Narechania A."/>
            <person name="Kim E."/>
        </authorList>
    </citation>
    <scope>NUCLEOTIDE SEQUENCE [LARGE SCALE GENOMIC DNA]</scope>
    <source>
        <strain evidence="14 15">PLY_AMNH</strain>
    </source>
</reference>
<sequence>MSRGDTEVPLEHDISSRRNHESEQAHDRSAHVISSTKDPSIPNRGAETLVDAQAGACKEDSDLTETEDLGSSEKEKPFYDFRLPPPKAKLNGDVEADPYGSFECNVCFDLASEPVVTFCGHLYCWPCLYRWTKQGCKQCPVCKGDIDNDQIIPLYGRGASDSESKTKVFPNIPSRPRSRRAARPIQVSHSNRNGEVTGDALNILSEAFLGRNTGRTSGSVGWLYQEQLTPEQQHQVFLSRLLLMLGSFVIMCLLLF</sequence>
<keyword evidence="6" id="KW-0479">Metal-binding</keyword>
<evidence type="ECO:0000256" key="2">
    <source>
        <dbReference type="ARBA" id="ARBA00004308"/>
    </source>
</evidence>
<evidence type="ECO:0000259" key="13">
    <source>
        <dbReference type="PROSITE" id="PS50089"/>
    </source>
</evidence>
<keyword evidence="5" id="KW-0808">Transferase</keyword>
<comment type="pathway">
    <text evidence="3">Protein modification; protein ubiquitination.</text>
</comment>
<keyword evidence="15" id="KW-1185">Reference proteome</keyword>
<feature type="region of interest" description="Disordered" evidence="12">
    <location>
        <begin position="1"/>
        <end position="82"/>
    </location>
</feature>
<evidence type="ECO:0000313" key="14">
    <source>
        <dbReference type="EMBL" id="KAK3251952.1"/>
    </source>
</evidence>
<dbReference type="AlphaFoldDB" id="A0AAE0CDN9"/>
<evidence type="ECO:0000256" key="7">
    <source>
        <dbReference type="ARBA" id="ARBA00022771"/>
    </source>
</evidence>
<dbReference type="PROSITE" id="PS50089">
    <property type="entry name" value="ZF_RING_2"/>
    <property type="match status" value="1"/>
</dbReference>
<evidence type="ECO:0000256" key="9">
    <source>
        <dbReference type="ARBA" id="ARBA00022833"/>
    </source>
</evidence>
<feature type="compositionally biased region" description="Basic and acidic residues" evidence="12">
    <location>
        <begin position="1"/>
        <end position="30"/>
    </location>
</feature>
<dbReference type="GO" id="GO:0061630">
    <property type="term" value="F:ubiquitin protein ligase activity"/>
    <property type="evidence" value="ECO:0007669"/>
    <property type="project" value="UniProtKB-EC"/>
</dbReference>
<evidence type="ECO:0000256" key="6">
    <source>
        <dbReference type="ARBA" id="ARBA00022723"/>
    </source>
</evidence>
<evidence type="ECO:0000256" key="5">
    <source>
        <dbReference type="ARBA" id="ARBA00022679"/>
    </source>
</evidence>
<dbReference type="GO" id="GO:0005783">
    <property type="term" value="C:endoplasmic reticulum"/>
    <property type="evidence" value="ECO:0007669"/>
    <property type="project" value="InterPro"/>
</dbReference>
<gene>
    <name evidence="14" type="ORF">CYMTET_38732</name>
</gene>
<dbReference type="PROSITE" id="PS00518">
    <property type="entry name" value="ZF_RING_1"/>
    <property type="match status" value="1"/>
</dbReference>
<dbReference type="InterPro" id="IPR045103">
    <property type="entry name" value="RNF5/RNF185-like"/>
</dbReference>
<dbReference type="Proteomes" id="UP001190700">
    <property type="component" value="Unassembled WGS sequence"/>
</dbReference>
<evidence type="ECO:0000256" key="12">
    <source>
        <dbReference type="SAM" id="MobiDB-lite"/>
    </source>
</evidence>
<evidence type="ECO:0000256" key="8">
    <source>
        <dbReference type="ARBA" id="ARBA00022786"/>
    </source>
</evidence>
<dbReference type="EMBL" id="LGRX02025720">
    <property type="protein sequence ID" value="KAK3251952.1"/>
    <property type="molecule type" value="Genomic_DNA"/>
</dbReference>
<accession>A0AAE0CDN9</accession>
<name>A0AAE0CDN9_9CHLO</name>
<evidence type="ECO:0000256" key="3">
    <source>
        <dbReference type="ARBA" id="ARBA00004906"/>
    </source>
</evidence>
<dbReference type="InterPro" id="IPR001841">
    <property type="entry name" value="Znf_RING"/>
</dbReference>
<comment type="catalytic activity">
    <reaction evidence="1">
        <text>S-ubiquitinyl-[E2 ubiquitin-conjugating enzyme]-L-cysteine + [acceptor protein]-L-lysine = [E2 ubiquitin-conjugating enzyme]-L-cysteine + N(6)-ubiquitinyl-[acceptor protein]-L-lysine.</text>
        <dbReference type="EC" id="2.3.2.27"/>
    </reaction>
</comment>
<feature type="domain" description="RING-type" evidence="13">
    <location>
        <begin position="104"/>
        <end position="143"/>
    </location>
</feature>
<evidence type="ECO:0000256" key="10">
    <source>
        <dbReference type="ARBA" id="ARBA00023136"/>
    </source>
</evidence>
<comment type="caution">
    <text evidence="14">The sequence shown here is derived from an EMBL/GenBank/DDBJ whole genome shotgun (WGS) entry which is preliminary data.</text>
</comment>
<dbReference type="Gene3D" id="3.30.40.10">
    <property type="entry name" value="Zinc/RING finger domain, C3HC4 (zinc finger)"/>
    <property type="match status" value="1"/>
</dbReference>
<dbReference type="Pfam" id="PF13445">
    <property type="entry name" value="zf-RING_UBOX"/>
    <property type="match status" value="1"/>
</dbReference>
<proteinExistence type="predicted"/>
<keyword evidence="10" id="KW-0472">Membrane</keyword>
<dbReference type="InterPro" id="IPR017907">
    <property type="entry name" value="Znf_RING_CS"/>
</dbReference>
<evidence type="ECO:0000313" key="15">
    <source>
        <dbReference type="Proteomes" id="UP001190700"/>
    </source>
</evidence>
<evidence type="ECO:0000256" key="1">
    <source>
        <dbReference type="ARBA" id="ARBA00000900"/>
    </source>
</evidence>
<dbReference type="PANTHER" id="PTHR12313">
    <property type="entry name" value="E3 UBIQUITIN-PROTEIN LIGASE RNF5-RELATED"/>
    <property type="match status" value="1"/>
</dbReference>
<organism evidence="14 15">
    <name type="scientific">Cymbomonas tetramitiformis</name>
    <dbReference type="NCBI Taxonomy" id="36881"/>
    <lineage>
        <taxon>Eukaryota</taxon>
        <taxon>Viridiplantae</taxon>
        <taxon>Chlorophyta</taxon>
        <taxon>Pyramimonadophyceae</taxon>
        <taxon>Pyramimonadales</taxon>
        <taxon>Pyramimonadaceae</taxon>
        <taxon>Cymbomonas</taxon>
    </lineage>
</organism>
<dbReference type="GO" id="GO:0008270">
    <property type="term" value="F:zinc ion binding"/>
    <property type="evidence" value="ECO:0007669"/>
    <property type="project" value="UniProtKB-KW"/>
</dbReference>
<dbReference type="InterPro" id="IPR027370">
    <property type="entry name" value="Znf-RING_euk"/>
</dbReference>
<dbReference type="SUPFAM" id="SSF57850">
    <property type="entry name" value="RING/U-box"/>
    <property type="match status" value="1"/>
</dbReference>
<comment type="subcellular location">
    <subcellularLocation>
        <location evidence="2">Endomembrane system</location>
    </subcellularLocation>
</comment>
<keyword evidence="9" id="KW-0862">Zinc</keyword>
<dbReference type="EC" id="2.3.2.27" evidence="4"/>
<evidence type="ECO:0000256" key="11">
    <source>
        <dbReference type="PROSITE-ProRule" id="PRU00175"/>
    </source>
</evidence>
<keyword evidence="8" id="KW-0833">Ubl conjugation pathway</keyword>
<keyword evidence="7 11" id="KW-0863">Zinc-finger</keyword>
<protein>
    <recommendedName>
        <fullName evidence="4">RING-type E3 ubiquitin transferase</fullName>
        <ecNumber evidence="4">2.3.2.27</ecNumber>
    </recommendedName>
</protein>